<dbReference type="InterPro" id="IPR050546">
    <property type="entry name" value="Glycosyl_Hydrlase_16"/>
</dbReference>
<sequence length="585" mass="65723">MVGLYIYDRLNSYQHCPEDERLNEGIEIGMHGRQSNSFIIELPTPREKRPSLLLFIFVITASFCIAWFISDGLLSTRRRGSHQSNGDGDSIVKKPDSDLDGTEVADEDVNIGRIPDLIWGDEFNGDQVDMTKWTFINGNGCDVGLCGWGNNELELYTPSNTHVARGKLIIEAQQNRGGSGIRYSSSKIVSRGKADFGVVETDVYDEDETAESNEALERSRRFEAKLKLPWGHGIWPAFWMLPTHNMYGGWPKSGEIDIMENVGKEGPNTVHGTVHYGLESPQHQYAESGITISSQKPFFNPSALSGKLNETFHTYSVERQPGIIRWYIDDIEYSSITKADMLPYNWPFDEDFYFIVNLAVGGNWPGNPVDVDSSSRDDITKFPQQLEVDYVRVYEGVFPRIVGKIVVDCSEQDVEYEIVNIETDDETLFTWSVPQNATIKTGQGSRRIVVCFNSKIDGSDILDSEIIHVQASAIDNQSASSSIGLAKIQGNGIGTRVKIVDFNGKCSSMNELYPRLKDYNFDCGRPSTCTAFVLNKTTDEYTCGERIEWLINKLGMNEEEACKEVAYKQFHGHCGPCNPFVRDEQ</sequence>
<keyword evidence="3" id="KW-1133">Transmembrane helix</keyword>
<evidence type="ECO:0000256" key="1">
    <source>
        <dbReference type="ARBA" id="ARBA00006865"/>
    </source>
</evidence>
<dbReference type="PANTHER" id="PTHR10963">
    <property type="entry name" value="GLYCOSYL HYDROLASE-RELATED"/>
    <property type="match status" value="1"/>
</dbReference>
<dbReference type="AlphaFoldDB" id="A0ABD3RAU2"/>
<feature type="domain" description="GH16" evidence="4">
    <location>
        <begin position="97"/>
        <end position="399"/>
    </location>
</feature>
<dbReference type="InterPro" id="IPR000757">
    <property type="entry name" value="Beta-glucanase-like"/>
</dbReference>
<evidence type="ECO:0000313" key="6">
    <source>
        <dbReference type="Proteomes" id="UP001530377"/>
    </source>
</evidence>
<accession>A0ABD3RAU2</accession>
<dbReference type="Proteomes" id="UP001530377">
    <property type="component" value="Unassembled WGS sequence"/>
</dbReference>
<dbReference type="PANTHER" id="PTHR10963:SF55">
    <property type="entry name" value="GLYCOSIDE HYDROLASE FAMILY 16 PROTEIN"/>
    <property type="match status" value="1"/>
</dbReference>
<keyword evidence="6" id="KW-1185">Reference proteome</keyword>
<dbReference type="Pfam" id="PF19408">
    <property type="entry name" value="PKD_6"/>
    <property type="match status" value="1"/>
</dbReference>
<gene>
    <name evidence="5" type="ORF">ACHAXA_009733</name>
</gene>
<evidence type="ECO:0000259" key="4">
    <source>
        <dbReference type="PROSITE" id="PS51762"/>
    </source>
</evidence>
<dbReference type="PROSITE" id="PS51762">
    <property type="entry name" value="GH16_2"/>
    <property type="match status" value="1"/>
</dbReference>
<organism evidence="5 6">
    <name type="scientific">Cyclostephanos tholiformis</name>
    <dbReference type="NCBI Taxonomy" id="382380"/>
    <lineage>
        <taxon>Eukaryota</taxon>
        <taxon>Sar</taxon>
        <taxon>Stramenopiles</taxon>
        <taxon>Ochrophyta</taxon>
        <taxon>Bacillariophyta</taxon>
        <taxon>Coscinodiscophyceae</taxon>
        <taxon>Thalassiosirophycidae</taxon>
        <taxon>Stephanodiscales</taxon>
        <taxon>Stephanodiscaceae</taxon>
        <taxon>Cyclostephanos</taxon>
    </lineage>
</organism>
<comment type="caution">
    <text evidence="5">The sequence shown here is derived from an EMBL/GenBank/DDBJ whole genome shotgun (WGS) entry which is preliminary data.</text>
</comment>
<evidence type="ECO:0000256" key="3">
    <source>
        <dbReference type="SAM" id="Phobius"/>
    </source>
</evidence>
<comment type="similarity">
    <text evidence="1">Belongs to the glycosyl hydrolase 16 family.</text>
</comment>
<feature type="transmembrane region" description="Helical" evidence="3">
    <location>
        <begin position="52"/>
        <end position="69"/>
    </location>
</feature>
<dbReference type="InterPro" id="IPR013320">
    <property type="entry name" value="ConA-like_dom_sf"/>
</dbReference>
<dbReference type="EMBL" id="JALLPB020000400">
    <property type="protein sequence ID" value="KAL3809497.1"/>
    <property type="molecule type" value="Genomic_DNA"/>
</dbReference>
<reference evidence="5 6" key="1">
    <citation type="submission" date="2024-10" db="EMBL/GenBank/DDBJ databases">
        <title>Updated reference genomes for cyclostephanoid diatoms.</title>
        <authorList>
            <person name="Roberts W.R."/>
            <person name="Alverson A.J."/>
        </authorList>
    </citation>
    <scope>NUCLEOTIDE SEQUENCE [LARGE SCALE GENOMIC DNA]</scope>
    <source>
        <strain evidence="5 6">AJA228-03</strain>
    </source>
</reference>
<evidence type="ECO:0000256" key="2">
    <source>
        <dbReference type="SAM" id="MobiDB-lite"/>
    </source>
</evidence>
<evidence type="ECO:0000313" key="5">
    <source>
        <dbReference type="EMBL" id="KAL3809497.1"/>
    </source>
</evidence>
<dbReference type="Pfam" id="PF00722">
    <property type="entry name" value="Glyco_hydro_16"/>
    <property type="match status" value="1"/>
</dbReference>
<name>A0ABD3RAU2_9STRA</name>
<dbReference type="CDD" id="cd08023">
    <property type="entry name" value="GH16_laminarinase_like"/>
    <property type="match status" value="1"/>
</dbReference>
<proteinExistence type="inferred from homology"/>
<keyword evidence="3" id="KW-0812">Transmembrane</keyword>
<dbReference type="InterPro" id="IPR045829">
    <property type="entry name" value="PKD_6"/>
</dbReference>
<protein>
    <recommendedName>
        <fullName evidence="4">GH16 domain-containing protein</fullName>
    </recommendedName>
</protein>
<dbReference type="SUPFAM" id="SSF49899">
    <property type="entry name" value="Concanavalin A-like lectins/glucanases"/>
    <property type="match status" value="1"/>
</dbReference>
<keyword evidence="3" id="KW-0472">Membrane</keyword>
<dbReference type="Gene3D" id="2.60.120.200">
    <property type="match status" value="1"/>
</dbReference>
<feature type="region of interest" description="Disordered" evidence="2">
    <location>
        <begin position="79"/>
        <end position="104"/>
    </location>
</feature>